<protein>
    <submittedName>
        <fullName evidence="1">Uncharacterized protein</fullName>
    </submittedName>
</protein>
<dbReference type="Proteomes" id="UP000737018">
    <property type="component" value="Unassembled WGS sequence"/>
</dbReference>
<gene>
    <name evidence="1" type="ORF">CMV_014680</name>
</gene>
<name>A0A8J4VTM7_9ROSI</name>
<reference evidence="1" key="1">
    <citation type="submission" date="2020-03" db="EMBL/GenBank/DDBJ databases">
        <title>Castanea mollissima Vanexum genome sequencing.</title>
        <authorList>
            <person name="Staton M."/>
        </authorList>
    </citation>
    <scope>NUCLEOTIDE SEQUENCE</scope>
    <source>
        <tissue evidence="1">Leaf</tissue>
    </source>
</reference>
<proteinExistence type="predicted"/>
<evidence type="ECO:0000313" key="2">
    <source>
        <dbReference type="Proteomes" id="UP000737018"/>
    </source>
</evidence>
<keyword evidence="2" id="KW-1185">Reference proteome</keyword>
<dbReference type="AlphaFoldDB" id="A0A8J4VTM7"/>
<comment type="caution">
    <text evidence="1">The sequence shown here is derived from an EMBL/GenBank/DDBJ whole genome shotgun (WGS) entry which is preliminary data.</text>
</comment>
<organism evidence="1 2">
    <name type="scientific">Castanea mollissima</name>
    <name type="common">Chinese chestnut</name>
    <dbReference type="NCBI Taxonomy" id="60419"/>
    <lineage>
        <taxon>Eukaryota</taxon>
        <taxon>Viridiplantae</taxon>
        <taxon>Streptophyta</taxon>
        <taxon>Embryophyta</taxon>
        <taxon>Tracheophyta</taxon>
        <taxon>Spermatophyta</taxon>
        <taxon>Magnoliopsida</taxon>
        <taxon>eudicotyledons</taxon>
        <taxon>Gunneridae</taxon>
        <taxon>Pentapetalae</taxon>
        <taxon>rosids</taxon>
        <taxon>fabids</taxon>
        <taxon>Fagales</taxon>
        <taxon>Fagaceae</taxon>
        <taxon>Castanea</taxon>
    </lineage>
</organism>
<accession>A0A8J4VTM7</accession>
<sequence>MSPTQPSSLCLSRSSIARALSKGKSPKAFASISGNKTQRHHHKQWFKKHSLLFHRYSHIRTVTLLNEKSQKTVPASALFDFDLLSCLLTSCL</sequence>
<dbReference type="EMBL" id="JRKL02002067">
    <property type="protein sequence ID" value="KAF3960629.1"/>
    <property type="molecule type" value="Genomic_DNA"/>
</dbReference>
<evidence type="ECO:0000313" key="1">
    <source>
        <dbReference type="EMBL" id="KAF3960629.1"/>
    </source>
</evidence>